<protein>
    <submittedName>
        <fullName evidence="1">Uncharacterized protein</fullName>
    </submittedName>
</protein>
<name>A0ACC0NR52_RHOML</name>
<evidence type="ECO:0000313" key="2">
    <source>
        <dbReference type="Proteomes" id="UP001062846"/>
    </source>
</evidence>
<sequence length="125" mass="13513">MGQGVVAVGLEFWAARGGNTECGIPYDDIDPHRRRSAGAHHLEHSTAPLPFVPICYHIVISRTKLDMSVVNRIVAGEVIRRSVSAVKELIENSLDAGSTSVNAVVKDGGLKLDQISDDVHDIHVH</sequence>
<organism evidence="1 2">
    <name type="scientific">Rhododendron molle</name>
    <name type="common">Chinese azalea</name>
    <name type="synonym">Azalea mollis</name>
    <dbReference type="NCBI Taxonomy" id="49168"/>
    <lineage>
        <taxon>Eukaryota</taxon>
        <taxon>Viridiplantae</taxon>
        <taxon>Streptophyta</taxon>
        <taxon>Embryophyta</taxon>
        <taxon>Tracheophyta</taxon>
        <taxon>Spermatophyta</taxon>
        <taxon>Magnoliopsida</taxon>
        <taxon>eudicotyledons</taxon>
        <taxon>Gunneridae</taxon>
        <taxon>Pentapetalae</taxon>
        <taxon>asterids</taxon>
        <taxon>Ericales</taxon>
        <taxon>Ericaceae</taxon>
        <taxon>Ericoideae</taxon>
        <taxon>Rhodoreae</taxon>
        <taxon>Rhododendron</taxon>
    </lineage>
</organism>
<keyword evidence="2" id="KW-1185">Reference proteome</keyword>
<dbReference type="EMBL" id="CM046392">
    <property type="protein sequence ID" value="KAI8554978.1"/>
    <property type="molecule type" value="Genomic_DNA"/>
</dbReference>
<gene>
    <name evidence="1" type="ORF">RHMOL_Rhmol05G0138000</name>
</gene>
<accession>A0ACC0NR52</accession>
<dbReference type="Proteomes" id="UP001062846">
    <property type="component" value="Chromosome 5"/>
</dbReference>
<evidence type="ECO:0000313" key="1">
    <source>
        <dbReference type="EMBL" id="KAI8554978.1"/>
    </source>
</evidence>
<reference evidence="1" key="1">
    <citation type="submission" date="2022-02" db="EMBL/GenBank/DDBJ databases">
        <title>Plant Genome Project.</title>
        <authorList>
            <person name="Zhang R.-G."/>
        </authorList>
    </citation>
    <scope>NUCLEOTIDE SEQUENCE</scope>
    <source>
        <strain evidence="1">AT1</strain>
    </source>
</reference>
<proteinExistence type="predicted"/>
<comment type="caution">
    <text evidence="1">The sequence shown here is derived from an EMBL/GenBank/DDBJ whole genome shotgun (WGS) entry which is preliminary data.</text>
</comment>